<feature type="region of interest" description="Disordered" evidence="1">
    <location>
        <begin position="403"/>
        <end position="439"/>
    </location>
</feature>
<feature type="compositionally biased region" description="Low complexity" evidence="1">
    <location>
        <begin position="13"/>
        <end position="22"/>
    </location>
</feature>
<dbReference type="InterPro" id="IPR001932">
    <property type="entry name" value="PPM-type_phosphatase-like_dom"/>
</dbReference>
<dbReference type="SMART" id="SM00331">
    <property type="entry name" value="PP2C_SIG"/>
    <property type="match status" value="1"/>
</dbReference>
<evidence type="ECO:0000259" key="2">
    <source>
        <dbReference type="PROSITE" id="PS51746"/>
    </source>
</evidence>
<feature type="compositionally biased region" description="Low complexity" evidence="1">
    <location>
        <begin position="177"/>
        <end position="188"/>
    </location>
</feature>
<dbReference type="SMART" id="SM00332">
    <property type="entry name" value="PP2Cc"/>
    <property type="match status" value="1"/>
</dbReference>
<dbReference type="SUPFAM" id="SSF81606">
    <property type="entry name" value="PP2C-like"/>
    <property type="match status" value="1"/>
</dbReference>
<dbReference type="PROSITE" id="PS51746">
    <property type="entry name" value="PPM_2"/>
    <property type="match status" value="1"/>
</dbReference>
<accession>A0ABU8N2Q5</accession>
<evidence type="ECO:0000313" key="3">
    <source>
        <dbReference type="EMBL" id="MEJ2886660.1"/>
    </source>
</evidence>
<comment type="caution">
    <text evidence="3">The sequence shown here is derived from an EMBL/GenBank/DDBJ whole genome shotgun (WGS) entry which is preliminary data.</text>
</comment>
<feature type="region of interest" description="Disordered" evidence="1">
    <location>
        <begin position="153"/>
        <end position="188"/>
    </location>
</feature>
<feature type="domain" description="PPM-type phosphatase" evidence="2">
    <location>
        <begin position="82"/>
        <end position="403"/>
    </location>
</feature>
<protein>
    <submittedName>
        <fullName evidence="3">Protein phosphatase 2C domain-containing protein</fullName>
    </submittedName>
</protein>
<dbReference type="InterPro" id="IPR036457">
    <property type="entry name" value="PPM-type-like_dom_sf"/>
</dbReference>
<dbReference type="Proteomes" id="UP001370100">
    <property type="component" value="Unassembled WGS sequence"/>
</dbReference>
<keyword evidence="4" id="KW-1185">Reference proteome</keyword>
<evidence type="ECO:0000256" key="1">
    <source>
        <dbReference type="SAM" id="MobiDB-lite"/>
    </source>
</evidence>
<gene>
    <name evidence="3" type="ORF">WCD41_09390</name>
</gene>
<reference evidence="3 4" key="1">
    <citation type="submission" date="2024-03" db="EMBL/GenBank/DDBJ databases">
        <title>Actinomycetospora sp. OC33-EN06, a novel actinomycete isolated from wild orchid (Aerides multiflora).</title>
        <authorList>
            <person name="Suriyachadkun C."/>
        </authorList>
    </citation>
    <scope>NUCLEOTIDE SEQUENCE [LARGE SCALE GENOMIC DNA]</scope>
    <source>
        <strain evidence="3 4">OC33-EN06</strain>
    </source>
</reference>
<proteinExistence type="predicted"/>
<sequence>METAGTSPLPGWRARTTRSAATEADGGPLVERTDLRAALADGTPPPCPQCGDAAPAAPDGTCPTCGAPRPALRDHVELTLGDAAAITDRGLRRRRNEDAVELGRRVEAGVETWVAVVCDGVASARRGDEASLVAVGAAVGAALETAAAPATPPTGFPAISSRDTGPVALETGEHPGAARSTDTADTADTTDTAVAPAGRAGTGVSGELDALATAASAAAATAAADLAHAGGDSPACTYVAAVVRGGEAVVSWIGDSRAYWLAGDGSSRLLSTDDSWAEEIANAGIMSREEAARDRRAHVLTRWLGRDAPSGPAHARRVRLGAPGLLLLCSDGLWNHLPDPEILARLARPALGGTQAAENIEPPDDPGEPGVPDHPALAAAAALLAAALDDGGSDNATLALVPVVPPASGPERASVVVDARGPDERTGPIPLDGEGVVDR</sequence>
<dbReference type="RefSeq" id="WP_337713350.1">
    <property type="nucleotide sequence ID" value="NZ_JBBEGL010000002.1"/>
</dbReference>
<evidence type="ECO:0000313" key="4">
    <source>
        <dbReference type="Proteomes" id="UP001370100"/>
    </source>
</evidence>
<dbReference type="Gene3D" id="3.60.40.10">
    <property type="entry name" value="PPM-type phosphatase domain"/>
    <property type="match status" value="1"/>
</dbReference>
<feature type="region of interest" description="Disordered" evidence="1">
    <location>
        <begin position="1"/>
        <end position="30"/>
    </location>
</feature>
<organism evidence="3 4">
    <name type="scientific">Actinomycetospora aeridis</name>
    <dbReference type="NCBI Taxonomy" id="3129231"/>
    <lineage>
        <taxon>Bacteria</taxon>
        <taxon>Bacillati</taxon>
        <taxon>Actinomycetota</taxon>
        <taxon>Actinomycetes</taxon>
        <taxon>Pseudonocardiales</taxon>
        <taxon>Pseudonocardiaceae</taxon>
        <taxon>Actinomycetospora</taxon>
    </lineage>
</organism>
<name>A0ABU8N2Q5_9PSEU</name>
<dbReference type="Pfam" id="PF13672">
    <property type="entry name" value="PP2C_2"/>
    <property type="match status" value="1"/>
</dbReference>
<dbReference type="EMBL" id="JBBEGL010000002">
    <property type="protein sequence ID" value="MEJ2886660.1"/>
    <property type="molecule type" value="Genomic_DNA"/>
</dbReference>